<keyword evidence="1" id="KW-0812">Transmembrane</keyword>
<reference evidence="2 3" key="1">
    <citation type="submission" date="2024-04" db="EMBL/GenBank/DDBJ databases">
        <title>Phyllosticta paracitricarpa is synonymous to the EU quarantine fungus P. citricarpa based on phylogenomic analyses.</title>
        <authorList>
            <consortium name="Lawrence Berkeley National Laboratory"/>
            <person name="Van ingen-buijs V.A."/>
            <person name="Van westerhoven A.C."/>
            <person name="Haridas S."/>
            <person name="Skiadas P."/>
            <person name="Martin F."/>
            <person name="Groenewald J.Z."/>
            <person name="Crous P.W."/>
            <person name="Seidl M.F."/>
        </authorList>
    </citation>
    <scope>NUCLEOTIDE SEQUENCE [LARGE SCALE GENOMIC DNA]</scope>
    <source>
        <strain evidence="2 3">CBS 141358</strain>
    </source>
</reference>
<accession>A0ABR1MVW1</accession>
<sequence length="139" mass="15989">MGWQIGSDVLIHLFFLHFLLSFGTLAFTFSFLEDVLMYIEGESDIITTIFRCRLLCNLTSVNDATTFQKQAQVEDFRSIDGEWTIGASHCITAWWWLQCQSWCHSRHKARAQSVCWCRTSSTGVRCKIDSLMLHLAAET</sequence>
<dbReference type="Proteomes" id="UP001367316">
    <property type="component" value="Unassembled WGS sequence"/>
</dbReference>
<keyword evidence="1" id="KW-0472">Membrane</keyword>
<name>A0ABR1MVW1_9PEZI</name>
<evidence type="ECO:0008006" key="4">
    <source>
        <dbReference type="Google" id="ProtNLM"/>
    </source>
</evidence>
<protein>
    <recommendedName>
        <fullName evidence="4">Secreted protein</fullName>
    </recommendedName>
</protein>
<keyword evidence="1" id="KW-1133">Transmembrane helix</keyword>
<proteinExistence type="predicted"/>
<organism evidence="2 3">
    <name type="scientific">Phyllosticta paracitricarpa</name>
    <dbReference type="NCBI Taxonomy" id="2016321"/>
    <lineage>
        <taxon>Eukaryota</taxon>
        <taxon>Fungi</taxon>
        <taxon>Dikarya</taxon>
        <taxon>Ascomycota</taxon>
        <taxon>Pezizomycotina</taxon>
        <taxon>Dothideomycetes</taxon>
        <taxon>Dothideomycetes incertae sedis</taxon>
        <taxon>Botryosphaeriales</taxon>
        <taxon>Phyllostictaceae</taxon>
        <taxon>Phyllosticta</taxon>
    </lineage>
</organism>
<gene>
    <name evidence="2" type="ORF">JOL62DRAFT_283807</name>
</gene>
<evidence type="ECO:0000256" key="1">
    <source>
        <dbReference type="SAM" id="Phobius"/>
    </source>
</evidence>
<evidence type="ECO:0000313" key="3">
    <source>
        <dbReference type="Proteomes" id="UP001367316"/>
    </source>
</evidence>
<keyword evidence="3" id="KW-1185">Reference proteome</keyword>
<feature type="transmembrane region" description="Helical" evidence="1">
    <location>
        <begin position="12"/>
        <end position="32"/>
    </location>
</feature>
<evidence type="ECO:0000313" key="2">
    <source>
        <dbReference type="EMBL" id="KAK7607085.1"/>
    </source>
</evidence>
<dbReference type="EMBL" id="JBBPBF010000039">
    <property type="protein sequence ID" value="KAK7607085.1"/>
    <property type="molecule type" value="Genomic_DNA"/>
</dbReference>
<comment type="caution">
    <text evidence="2">The sequence shown here is derived from an EMBL/GenBank/DDBJ whole genome shotgun (WGS) entry which is preliminary data.</text>
</comment>